<evidence type="ECO:0000256" key="1">
    <source>
        <dbReference type="SAM" id="Phobius"/>
    </source>
</evidence>
<evidence type="ECO:0000313" key="4">
    <source>
        <dbReference type="Proteomes" id="UP000825381"/>
    </source>
</evidence>
<dbReference type="Pfam" id="PF06724">
    <property type="entry name" value="DUF1206"/>
    <property type="match status" value="3"/>
</dbReference>
<sequence>MDNNTQNNIAIVGRIGLITKGIVYCLLGAIAFMATFNINGQSVNNASKKGVLDFLDKQTGGQILLAVLALGLVCYSIWRFIEFVRTLKDSGKEDKKDKVKSVRYLFSGISYGLLAVSVIKRVLNSASSSGNKKQDVVRTIMQEPAGQWLIGVVALGFVAVGIYQIYYGYSEKFKKHVDETVTGKSQDVVLVAGKVGYMARGVVWLLLAWLLGKAAMSANASQAGGTSEALSSISDAPYGVYLLAAIGLGLVCYGVFSFVRAKYEDLA</sequence>
<name>A0ABX8V4Z9_9FLAO</name>
<feature type="transmembrane region" description="Helical" evidence="1">
    <location>
        <begin position="188"/>
        <end position="211"/>
    </location>
</feature>
<dbReference type="RefSeq" id="WP_220640187.1">
    <property type="nucleotide sequence ID" value="NZ_CP080429.1"/>
</dbReference>
<accession>A0ABX8V4Z9</accession>
<dbReference type="Proteomes" id="UP000825381">
    <property type="component" value="Chromosome"/>
</dbReference>
<evidence type="ECO:0000313" key="3">
    <source>
        <dbReference type="EMBL" id="QYJ67842.1"/>
    </source>
</evidence>
<keyword evidence="1" id="KW-0812">Transmembrane</keyword>
<protein>
    <submittedName>
        <fullName evidence="3">DUF1206 domain-containing protein</fullName>
    </submittedName>
</protein>
<feature type="domain" description="DUF1206" evidence="2">
    <location>
        <begin position="195"/>
        <end position="263"/>
    </location>
</feature>
<feature type="domain" description="DUF1206" evidence="2">
    <location>
        <begin position="15"/>
        <end position="82"/>
    </location>
</feature>
<reference evidence="3 4" key="1">
    <citation type="submission" date="2021-07" db="EMBL/GenBank/DDBJ databases">
        <title>Flavobacterium WSW3-B6 sp.nov, isolated from seaweed.</title>
        <authorList>
            <person name="Muhammad N."/>
            <person name="Ho H."/>
            <person name="Lee Y.-J."/>
            <person name="Nguyen T."/>
            <person name="Ho J."/>
            <person name="Kim S.-G."/>
        </authorList>
    </citation>
    <scope>NUCLEOTIDE SEQUENCE [LARGE SCALE GENOMIC DNA]</scope>
    <source>
        <strain evidence="3 4">WSW3-B6</strain>
    </source>
</reference>
<feature type="transmembrane region" description="Helical" evidence="1">
    <location>
        <begin position="60"/>
        <end position="81"/>
    </location>
</feature>
<proteinExistence type="predicted"/>
<keyword evidence="4" id="KW-1185">Reference proteome</keyword>
<dbReference type="EMBL" id="CP080429">
    <property type="protein sequence ID" value="QYJ67842.1"/>
    <property type="molecule type" value="Genomic_DNA"/>
</dbReference>
<organism evidence="3 4">
    <name type="scientific">Flavobacterium litorale</name>
    <dbReference type="NCBI Taxonomy" id="2856519"/>
    <lineage>
        <taxon>Bacteria</taxon>
        <taxon>Pseudomonadati</taxon>
        <taxon>Bacteroidota</taxon>
        <taxon>Flavobacteriia</taxon>
        <taxon>Flavobacteriales</taxon>
        <taxon>Flavobacteriaceae</taxon>
        <taxon>Flavobacterium</taxon>
    </lineage>
</organism>
<evidence type="ECO:0000259" key="2">
    <source>
        <dbReference type="Pfam" id="PF06724"/>
    </source>
</evidence>
<keyword evidence="1" id="KW-1133">Transmembrane helix</keyword>
<feature type="transmembrane region" description="Helical" evidence="1">
    <location>
        <begin position="102"/>
        <end position="123"/>
    </location>
</feature>
<feature type="domain" description="DUF1206" evidence="2">
    <location>
        <begin position="104"/>
        <end position="169"/>
    </location>
</feature>
<feature type="transmembrane region" description="Helical" evidence="1">
    <location>
        <begin position="21"/>
        <end position="40"/>
    </location>
</feature>
<feature type="transmembrane region" description="Helical" evidence="1">
    <location>
        <begin position="238"/>
        <end position="259"/>
    </location>
</feature>
<gene>
    <name evidence="3" type="ORF">K1I41_09855</name>
</gene>
<dbReference type="InterPro" id="IPR009597">
    <property type="entry name" value="DUF1206"/>
</dbReference>
<keyword evidence="1" id="KW-0472">Membrane</keyword>
<feature type="transmembrane region" description="Helical" evidence="1">
    <location>
        <begin position="148"/>
        <end position="167"/>
    </location>
</feature>